<keyword evidence="2" id="KW-1185">Reference proteome</keyword>
<dbReference type="EMBL" id="VCQV01000015">
    <property type="protein sequence ID" value="TWP35918.1"/>
    <property type="molecule type" value="Genomic_DNA"/>
</dbReference>
<sequence length="498" mass="52954">MSDGHGFRPQSLTPMVARRIDVDAWVGWLLRTHRLAARPGVSDVAFGAQLAAAGYPADASFVGRCEAGQDSAPEAMITAYERVLGLPPGQLTSVCEGARFALAGQLASPPDLTRSEVVDRLALVDARIEGATATGADWLTLTTLADGPHPVMLPPRLARTWVRQLLAETVRAARSARTTRIQALCRLVRNPQTKDAVVDVVFDLVATPGAAGMATALGVIGTSADPRLIDRLITTLEEPCAHARRAAAHALLTPISQDRLTASQRARIGEGVLGVCRHDPQRAATAVVLASRLSPGLVRQATSLLGHDPRPLHHRQQPSPELYARLTEARHDLDPKDPVLAQLLHAALVGHFPERRHHALQLLGASPYRSALADRATGLIATSDDPVTRSTAAMTLPYLAGSAQQRGLLDLLSGSSPLVRPSALQALAHGAEIPPWFSLRPHLRDPLTQTSAVFAAGMSGHPDLAAATDADCVSAQVRQSARWWMAHGTRVEDAPATA</sequence>
<gene>
    <name evidence="1" type="ORF">FGL98_11835</name>
</gene>
<dbReference type="RefSeq" id="WP_146316980.1">
    <property type="nucleotide sequence ID" value="NZ_VCQV01000015.1"/>
</dbReference>
<evidence type="ECO:0000313" key="2">
    <source>
        <dbReference type="Proteomes" id="UP000320244"/>
    </source>
</evidence>
<accession>A0A563E049</accession>
<name>A0A563E049_9MICO</name>
<organism evidence="1 2">
    <name type="scientific">Leekyejoonella antrihumi</name>
    <dbReference type="NCBI Taxonomy" id="1660198"/>
    <lineage>
        <taxon>Bacteria</taxon>
        <taxon>Bacillati</taxon>
        <taxon>Actinomycetota</taxon>
        <taxon>Actinomycetes</taxon>
        <taxon>Micrococcales</taxon>
        <taxon>Dermacoccaceae</taxon>
        <taxon>Leekyejoonella</taxon>
    </lineage>
</organism>
<dbReference type="Proteomes" id="UP000320244">
    <property type="component" value="Unassembled WGS sequence"/>
</dbReference>
<comment type="caution">
    <text evidence="1">The sequence shown here is derived from an EMBL/GenBank/DDBJ whole genome shotgun (WGS) entry which is preliminary data.</text>
</comment>
<dbReference type="OrthoDB" id="3803328at2"/>
<evidence type="ECO:0000313" key="1">
    <source>
        <dbReference type="EMBL" id="TWP35918.1"/>
    </source>
</evidence>
<dbReference type="Gene3D" id="1.25.10.10">
    <property type="entry name" value="Leucine-rich Repeat Variant"/>
    <property type="match status" value="1"/>
</dbReference>
<dbReference type="AlphaFoldDB" id="A0A563E049"/>
<protein>
    <submittedName>
        <fullName evidence="1">Uncharacterized protein</fullName>
    </submittedName>
</protein>
<dbReference type="InterPro" id="IPR016024">
    <property type="entry name" value="ARM-type_fold"/>
</dbReference>
<reference evidence="1 2" key="1">
    <citation type="submission" date="2019-05" db="EMBL/GenBank/DDBJ databases">
        <authorList>
            <person name="Lee S.D."/>
        </authorList>
    </citation>
    <scope>NUCLEOTIDE SEQUENCE [LARGE SCALE GENOMIC DNA]</scope>
    <source>
        <strain evidence="1 2">C5-26</strain>
    </source>
</reference>
<dbReference type="SUPFAM" id="SSF48371">
    <property type="entry name" value="ARM repeat"/>
    <property type="match status" value="1"/>
</dbReference>
<dbReference type="InterPro" id="IPR011989">
    <property type="entry name" value="ARM-like"/>
</dbReference>
<reference evidence="1 2" key="2">
    <citation type="submission" date="2019-08" db="EMBL/GenBank/DDBJ databases">
        <title>Jejuicoccus antrihumi gen. nov., sp. nov., a new member of the family Dermacoccaceae isolated from a cave.</title>
        <authorList>
            <person name="Schumann P."/>
            <person name="Kim I.S."/>
        </authorList>
    </citation>
    <scope>NUCLEOTIDE SEQUENCE [LARGE SCALE GENOMIC DNA]</scope>
    <source>
        <strain evidence="1 2">C5-26</strain>
    </source>
</reference>
<proteinExistence type="predicted"/>